<evidence type="ECO:0000256" key="1">
    <source>
        <dbReference type="SAM" id="MobiDB-lite"/>
    </source>
</evidence>
<feature type="region of interest" description="Disordered" evidence="1">
    <location>
        <begin position="1"/>
        <end position="73"/>
    </location>
</feature>
<protein>
    <submittedName>
        <fullName evidence="2">Uncharacterized protein</fullName>
    </submittedName>
</protein>
<organism evidence="2 3">
    <name type="scientific">Pristionchus mayeri</name>
    <dbReference type="NCBI Taxonomy" id="1317129"/>
    <lineage>
        <taxon>Eukaryota</taxon>
        <taxon>Metazoa</taxon>
        <taxon>Ecdysozoa</taxon>
        <taxon>Nematoda</taxon>
        <taxon>Chromadorea</taxon>
        <taxon>Rhabditida</taxon>
        <taxon>Rhabditina</taxon>
        <taxon>Diplogasteromorpha</taxon>
        <taxon>Diplogasteroidea</taxon>
        <taxon>Neodiplogasteridae</taxon>
        <taxon>Pristionchus</taxon>
    </lineage>
</organism>
<sequence length="73" mass="7417">APDARQRFTNTCPFTGGDLTGNGRKRSGGSSLANTGPFARRTITGSGGTASNGLATPPFANTGSGMPFLEKQK</sequence>
<evidence type="ECO:0000313" key="2">
    <source>
        <dbReference type="EMBL" id="GMR56182.1"/>
    </source>
</evidence>
<dbReference type="EMBL" id="BTRK01000005">
    <property type="protein sequence ID" value="GMR56182.1"/>
    <property type="molecule type" value="Genomic_DNA"/>
</dbReference>
<reference evidence="3" key="1">
    <citation type="submission" date="2022-10" db="EMBL/GenBank/DDBJ databases">
        <title>Genome assembly of Pristionchus species.</title>
        <authorList>
            <person name="Yoshida K."/>
            <person name="Sommer R.J."/>
        </authorList>
    </citation>
    <scope>NUCLEOTIDE SEQUENCE [LARGE SCALE GENOMIC DNA]</scope>
    <source>
        <strain evidence="3">RS5460</strain>
    </source>
</reference>
<feature type="non-terminal residue" evidence="2">
    <location>
        <position position="73"/>
    </location>
</feature>
<accession>A0AAN5D5P4</accession>
<proteinExistence type="predicted"/>
<dbReference type="Proteomes" id="UP001328107">
    <property type="component" value="Unassembled WGS sequence"/>
</dbReference>
<gene>
    <name evidence="2" type="ORF">PMAYCL1PPCAC_26377</name>
</gene>
<keyword evidence="3" id="KW-1185">Reference proteome</keyword>
<feature type="compositionally biased region" description="Polar residues" evidence="1">
    <location>
        <begin position="51"/>
        <end position="64"/>
    </location>
</feature>
<name>A0AAN5D5P4_9BILA</name>
<dbReference type="AlphaFoldDB" id="A0AAN5D5P4"/>
<feature type="non-terminal residue" evidence="2">
    <location>
        <position position="1"/>
    </location>
</feature>
<evidence type="ECO:0000313" key="3">
    <source>
        <dbReference type="Proteomes" id="UP001328107"/>
    </source>
</evidence>
<comment type="caution">
    <text evidence="2">The sequence shown here is derived from an EMBL/GenBank/DDBJ whole genome shotgun (WGS) entry which is preliminary data.</text>
</comment>